<evidence type="ECO:0000313" key="6">
    <source>
        <dbReference type="EMBL" id="RTZ80040.1"/>
    </source>
</evidence>
<sequence length="349" mass="38875">MASETKVAIKNLYKIFGKNPTGMINHVQNGISKQELLEKYGSVLALNDVNIDIPARGIQVIMGLSGSGKSTLIRHINRLIEPTSGEIIVDGQNVLDMSKTELREFRRHTASMVFQRFALLPHHTIMENVSYGLTIQNVSKQDASERSQQWIDRVGLAGYENYYPNQLSGGMQQRVGLARALATDAEILLMDEAFSALDPLIRTDMQDVLLGLQEELHKTILFITHDLDEALRIGENIAILRDGLVVQKGTPQEIILNPVDKYVTDFIKDINRGRVLRVSSIMESKKLKNGPEIEKNMIIEDALQIISNAEVSEAIVTENGKTIGSVKLGRMITAIARPSEKTGQITNYR</sequence>
<dbReference type="NCBIfam" id="TIGR01186">
    <property type="entry name" value="proV"/>
    <property type="match status" value="1"/>
</dbReference>
<evidence type="ECO:0000256" key="4">
    <source>
        <dbReference type="ARBA" id="ARBA00022840"/>
    </source>
</evidence>
<dbReference type="PANTHER" id="PTHR43869:SF1">
    <property type="entry name" value="GLYCINE BETAINE_PROLINE BETAINE TRANSPORT SYSTEM ATP-BINDING PROTEIN PROV"/>
    <property type="match status" value="1"/>
</dbReference>
<reference evidence="6 7" key="1">
    <citation type="submission" date="2018-06" db="EMBL/GenBank/DDBJ databases">
        <title>Combined omics and stable isotope probing to characterize newly discovered Mariana Back-Arc vent microbial communities.</title>
        <authorList>
            <person name="Trembath-Reichert E."/>
            <person name="Huber J.A."/>
        </authorList>
    </citation>
    <scope>NUCLEOTIDE SEQUENCE [LARGE SCALE GENOMIC DNA]</scope>
    <source>
        <strain evidence="6">MAG 63_1</strain>
    </source>
</reference>
<dbReference type="GO" id="GO:0031460">
    <property type="term" value="P:glycine betaine transport"/>
    <property type="evidence" value="ECO:0007669"/>
    <property type="project" value="InterPro"/>
</dbReference>
<dbReference type="InterPro" id="IPR051921">
    <property type="entry name" value="ABC_osmolyte_uptake_ATP-bind"/>
</dbReference>
<accession>A0A432G928</accession>
<dbReference type="InterPro" id="IPR003593">
    <property type="entry name" value="AAA+_ATPase"/>
</dbReference>
<name>A0A432G928_9DELT</name>
<dbReference type="Gene3D" id="3.40.50.300">
    <property type="entry name" value="P-loop containing nucleotide triphosphate hydrolases"/>
    <property type="match status" value="1"/>
</dbReference>
<evidence type="ECO:0000259" key="5">
    <source>
        <dbReference type="PROSITE" id="PS50893"/>
    </source>
</evidence>
<dbReference type="EMBL" id="QNZL01000112">
    <property type="protein sequence ID" value="RTZ80040.1"/>
    <property type="molecule type" value="Genomic_DNA"/>
</dbReference>
<comment type="caution">
    <text evidence="6">The sequence shown here is derived from an EMBL/GenBank/DDBJ whole genome shotgun (WGS) entry which is preliminary data.</text>
</comment>
<keyword evidence="4 6" id="KW-0067">ATP-binding</keyword>
<evidence type="ECO:0000256" key="3">
    <source>
        <dbReference type="ARBA" id="ARBA00022741"/>
    </source>
</evidence>
<feature type="domain" description="ABC transporter" evidence="5">
    <location>
        <begin position="31"/>
        <end position="267"/>
    </location>
</feature>
<dbReference type="InterPro" id="IPR017871">
    <property type="entry name" value="ABC_transporter-like_CS"/>
</dbReference>
<keyword evidence="2" id="KW-0813">Transport</keyword>
<dbReference type="GO" id="GO:0006970">
    <property type="term" value="P:response to osmotic stress"/>
    <property type="evidence" value="ECO:0007669"/>
    <property type="project" value="UniProtKB-ARBA"/>
</dbReference>
<evidence type="ECO:0000256" key="2">
    <source>
        <dbReference type="ARBA" id="ARBA00022448"/>
    </source>
</evidence>
<dbReference type="InterPro" id="IPR005892">
    <property type="entry name" value="Gly-betaine_transp_ATP-bd"/>
</dbReference>
<evidence type="ECO:0000313" key="7">
    <source>
        <dbReference type="Proteomes" id="UP000286801"/>
    </source>
</evidence>
<dbReference type="PROSITE" id="PS50893">
    <property type="entry name" value="ABC_TRANSPORTER_2"/>
    <property type="match status" value="1"/>
</dbReference>
<dbReference type="InterPro" id="IPR003439">
    <property type="entry name" value="ABC_transporter-like_ATP-bd"/>
</dbReference>
<dbReference type="Pfam" id="PF00005">
    <property type="entry name" value="ABC_tran"/>
    <property type="match status" value="1"/>
</dbReference>
<comment type="similarity">
    <text evidence="1">Belongs to the ABC transporter superfamily.</text>
</comment>
<dbReference type="PROSITE" id="PS00211">
    <property type="entry name" value="ABC_TRANSPORTER_1"/>
    <property type="match status" value="1"/>
</dbReference>
<dbReference type="AlphaFoldDB" id="A0A432G928"/>
<dbReference type="Proteomes" id="UP000286801">
    <property type="component" value="Unassembled WGS sequence"/>
</dbReference>
<gene>
    <name evidence="6" type="ORF">DSY97_04230</name>
</gene>
<dbReference type="GO" id="GO:0016020">
    <property type="term" value="C:membrane"/>
    <property type="evidence" value="ECO:0007669"/>
    <property type="project" value="InterPro"/>
</dbReference>
<proteinExistence type="inferred from homology"/>
<dbReference type="GO" id="GO:0016887">
    <property type="term" value="F:ATP hydrolysis activity"/>
    <property type="evidence" value="ECO:0007669"/>
    <property type="project" value="InterPro"/>
</dbReference>
<dbReference type="SMART" id="SM00382">
    <property type="entry name" value="AAA"/>
    <property type="match status" value="1"/>
</dbReference>
<dbReference type="SUPFAM" id="SSF52540">
    <property type="entry name" value="P-loop containing nucleoside triphosphate hydrolases"/>
    <property type="match status" value="1"/>
</dbReference>
<dbReference type="PANTHER" id="PTHR43869">
    <property type="entry name" value="GLYCINE BETAINE/PROLINE BETAINE TRANSPORT SYSTEM ATP-BINDING PROTEIN PROV"/>
    <property type="match status" value="1"/>
</dbReference>
<dbReference type="InterPro" id="IPR027417">
    <property type="entry name" value="P-loop_NTPase"/>
</dbReference>
<dbReference type="FunFam" id="3.40.50.300:FF:000201">
    <property type="entry name" value="Glycine betaine/L-proline ABC transporter ATP-binding protein"/>
    <property type="match status" value="1"/>
</dbReference>
<protein>
    <submittedName>
        <fullName evidence="6">Glycine betaine/L-proline ABC transporter ATP-binding protein</fullName>
    </submittedName>
</protein>
<keyword evidence="3" id="KW-0547">Nucleotide-binding</keyword>
<dbReference type="GO" id="GO:0005524">
    <property type="term" value="F:ATP binding"/>
    <property type="evidence" value="ECO:0007669"/>
    <property type="project" value="UniProtKB-KW"/>
</dbReference>
<evidence type="ECO:0000256" key="1">
    <source>
        <dbReference type="ARBA" id="ARBA00005417"/>
    </source>
</evidence>
<organism evidence="6 7">
    <name type="scientific">SAR324 cluster bacterium</name>
    <dbReference type="NCBI Taxonomy" id="2024889"/>
    <lineage>
        <taxon>Bacteria</taxon>
        <taxon>Deltaproteobacteria</taxon>
        <taxon>SAR324 cluster</taxon>
    </lineage>
</organism>